<keyword evidence="4" id="KW-1185">Reference proteome</keyword>
<name>A0ABU2ZE06_9SPHN</name>
<keyword evidence="1" id="KW-0732">Signal</keyword>
<feature type="chain" id="PRO_5045805494" evidence="1">
    <location>
        <begin position="25"/>
        <end position="239"/>
    </location>
</feature>
<comment type="caution">
    <text evidence="3">The sequence shown here is derived from an EMBL/GenBank/DDBJ whole genome shotgun (WGS) entry which is preliminary data.</text>
</comment>
<dbReference type="CDD" id="cd01822">
    <property type="entry name" value="Lysophospholipase_L1_like"/>
    <property type="match status" value="1"/>
</dbReference>
<dbReference type="SUPFAM" id="SSF52266">
    <property type="entry name" value="SGNH hydrolase"/>
    <property type="match status" value="1"/>
</dbReference>
<dbReference type="Proteomes" id="UP001259803">
    <property type="component" value="Unassembled WGS sequence"/>
</dbReference>
<reference evidence="3 4" key="1">
    <citation type="submission" date="2023-09" db="EMBL/GenBank/DDBJ databases">
        <authorList>
            <person name="Rey-Velasco X."/>
        </authorList>
    </citation>
    <scope>NUCLEOTIDE SEQUENCE [LARGE SCALE GENOMIC DNA]</scope>
    <source>
        <strain evidence="3 4">F390</strain>
    </source>
</reference>
<proteinExistence type="predicted"/>
<dbReference type="Pfam" id="PF13472">
    <property type="entry name" value="Lipase_GDSL_2"/>
    <property type="match status" value="1"/>
</dbReference>
<evidence type="ECO:0000313" key="4">
    <source>
        <dbReference type="Proteomes" id="UP001259803"/>
    </source>
</evidence>
<feature type="signal peptide" evidence="1">
    <location>
        <begin position="1"/>
        <end position="24"/>
    </location>
</feature>
<dbReference type="RefSeq" id="WP_311339394.1">
    <property type="nucleotide sequence ID" value="NZ_JAVRHS010000001.1"/>
</dbReference>
<dbReference type="InterPro" id="IPR051532">
    <property type="entry name" value="Ester_Hydrolysis_Enzymes"/>
</dbReference>
<dbReference type="PANTHER" id="PTHR30383:SF24">
    <property type="entry name" value="THIOESTERASE 1_PROTEASE 1_LYSOPHOSPHOLIPASE L1"/>
    <property type="match status" value="1"/>
</dbReference>
<dbReference type="Gene3D" id="3.40.50.1110">
    <property type="entry name" value="SGNH hydrolase"/>
    <property type="match status" value="1"/>
</dbReference>
<gene>
    <name evidence="3" type="ORF">RM533_01405</name>
</gene>
<evidence type="ECO:0000313" key="3">
    <source>
        <dbReference type="EMBL" id="MDT0574835.1"/>
    </source>
</evidence>
<evidence type="ECO:0000256" key="1">
    <source>
        <dbReference type="SAM" id="SignalP"/>
    </source>
</evidence>
<feature type="domain" description="SGNH hydrolase-type esterase" evidence="2">
    <location>
        <begin position="53"/>
        <end position="216"/>
    </location>
</feature>
<evidence type="ECO:0000259" key="2">
    <source>
        <dbReference type="Pfam" id="PF13472"/>
    </source>
</evidence>
<dbReference type="InterPro" id="IPR036514">
    <property type="entry name" value="SGNH_hydro_sf"/>
</dbReference>
<dbReference type="EMBL" id="JAVRHS010000001">
    <property type="protein sequence ID" value="MDT0574835.1"/>
    <property type="molecule type" value="Genomic_DNA"/>
</dbReference>
<sequence>MTRALTVMAATLMVLPMLNACSSAAPVQSDRNKSEAQASLPEVPQGAQVSILALGDSLFAGYNIARRDAYPEQLEAGLRARGINAAVVNAGVSGDTTAAGLQRLDFVLDGMDQAPQIAIIELGANDMLRGLSPQEAKDNLDTIMARFDSLGVPMILMGMRAAPNLGPQYAAAFDAIYPELADKYDAALVPLFVEPLLQDRSLVQADQLHPTADGVQAMVAHSIDTIAEAVRKAAAAPGG</sequence>
<organism evidence="3 4">
    <name type="scientific">Croceicoccus esteveae</name>
    <dbReference type="NCBI Taxonomy" id="3075597"/>
    <lineage>
        <taxon>Bacteria</taxon>
        <taxon>Pseudomonadati</taxon>
        <taxon>Pseudomonadota</taxon>
        <taxon>Alphaproteobacteria</taxon>
        <taxon>Sphingomonadales</taxon>
        <taxon>Erythrobacteraceae</taxon>
        <taxon>Croceicoccus</taxon>
    </lineage>
</organism>
<dbReference type="PANTHER" id="PTHR30383">
    <property type="entry name" value="THIOESTERASE 1/PROTEASE 1/LYSOPHOSPHOLIPASE L1"/>
    <property type="match status" value="1"/>
</dbReference>
<protein>
    <submittedName>
        <fullName evidence="3">Arylesterase</fullName>
    </submittedName>
</protein>
<accession>A0ABU2ZE06</accession>
<dbReference type="InterPro" id="IPR013830">
    <property type="entry name" value="SGNH_hydro"/>
</dbReference>